<dbReference type="Gene3D" id="1.20.1250.20">
    <property type="entry name" value="MFS general substrate transporter like domains"/>
    <property type="match status" value="1"/>
</dbReference>
<feature type="transmembrane region" description="Helical" evidence="6">
    <location>
        <begin position="374"/>
        <end position="394"/>
    </location>
</feature>
<dbReference type="InterPro" id="IPR036259">
    <property type="entry name" value="MFS_trans_sf"/>
</dbReference>
<protein>
    <submittedName>
        <fullName evidence="8">UMF1 family MFS transporter</fullName>
    </submittedName>
</protein>
<dbReference type="InterPro" id="IPR020846">
    <property type="entry name" value="MFS_dom"/>
</dbReference>
<evidence type="ECO:0000256" key="6">
    <source>
        <dbReference type="SAM" id="Phobius"/>
    </source>
</evidence>
<dbReference type="RefSeq" id="WP_354507953.1">
    <property type="nucleotide sequence ID" value="NZ_JBEPMO010000005.1"/>
</dbReference>
<keyword evidence="4 6" id="KW-1133">Transmembrane helix</keyword>
<reference evidence="8 9" key="1">
    <citation type="submission" date="2024-06" db="EMBL/GenBank/DDBJ databases">
        <title>Genomic Encyclopedia of Type Strains, Phase IV (KMG-IV): sequencing the most valuable type-strain genomes for metagenomic binning, comparative biology and taxonomic classification.</title>
        <authorList>
            <person name="Goeker M."/>
        </authorList>
    </citation>
    <scope>NUCLEOTIDE SEQUENCE [LARGE SCALE GENOMIC DNA]</scope>
    <source>
        <strain evidence="8 9">DSM 29388</strain>
    </source>
</reference>
<keyword evidence="5 6" id="KW-0472">Membrane</keyword>
<evidence type="ECO:0000256" key="1">
    <source>
        <dbReference type="ARBA" id="ARBA00004127"/>
    </source>
</evidence>
<gene>
    <name evidence="8" type="ORF">ABID46_001141</name>
</gene>
<dbReference type="Proteomes" id="UP001549146">
    <property type="component" value="Unassembled WGS sequence"/>
</dbReference>
<sequence length="431" mass="48666">MIEKNNPKIVNAWKFYDWANSVHSLVIASAVFPIYYSTVTKSDSLEPIRFLGFDPASAFTFSLAICFFLVIILSPILSSIADTVGNKKRFLQFFCYLGSFSCIGLFFFTSENIWLGLLLNLLAAIGYWGSLVFYNSYLPEIVTEDRIDKTSAQGFMVGYVGSVILLVICLVMIMFIGKENSGFYTRLSFVLVGLWWMGFAQITFNRLPNTVYDKKIPKNIIQSSFKELNKTWNQLKSISRIRIFLGSFFFYSLGMQTIFLIAAIFGEKEIGLSTDKLIMTILLIQLEAILGAWLFSFLSGKIGNRNTLLIGIFIWVIVCLIGYLINKDSPSVEMQFYLMAALVGLVMGGIQALSRSTYAKLLPPTEDHTTFFSFYDVFEKVALCLGLFIFGIIIEMTDGMKVSTLTMGFSFIVSFIIMCFLKMEKTAKISK</sequence>
<evidence type="ECO:0000313" key="8">
    <source>
        <dbReference type="EMBL" id="MET3731567.1"/>
    </source>
</evidence>
<dbReference type="PANTHER" id="PTHR23519:SF1">
    <property type="entry name" value="AUTOPHAGY-RELATED PROTEIN 22"/>
    <property type="match status" value="1"/>
</dbReference>
<evidence type="ECO:0000256" key="4">
    <source>
        <dbReference type="ARBA" id="ARBA00022989"/>
    </source>
</evidence>
<dbReference type="EMBL" id="JBEPMO010000005">
    <property type="protein sequence ID" value="MET3731567.1"/>
    <property type="molecule type" value="Genomic_DNA"/>
</dbReference>
<dbReference type="PROSITE" id="PS50850">
    <property type="entry name" value="MFS"/>
    <property type="match status" value="1"/>
</dbReference>
<feature type="transmembrane region" description="Helical" evidence="6">
    <location>
        <begin position="183"/>
        <end position="204"/>
    </location>
</feature>
<feature type="transmembrane region" description="Helical" evidence="6">
    <location>
        <begin position="155"/>
        <end position="177"/>
    </location>
</feature>
<keyword evidence="3 6" id="KW-0812">Transmembrane</keyword>
<dbReference type="PANTHER" id="PTHR23519">
    <property type="entry name" value="AUTOPHAGY-RELATED PROTEIN 22"/>
    <property type="match status" value="1"/>
</dbReference>
<keyword evidence="9" id="KW-1185">Reference proteome</keyword>
<feature type="transmembrane region" description="Helical" evidence="6">
    <location>
        <begin position="400"/>
        <end position="421"/>
    </location>
</feature>
<accession>A0ABV2LVJ0</accession>
<feature type="transmembrane region" description="Helical" evidence="6">
    <location>
        <begin position="336"/>
        <end position="353"/>
    </location>
</feature>
<feature type="transmembrane region" description="Helical" evidence="6">
    <location>
        <begin position="114"/>
        <end position="134"/>
    </location>
</feature>
<dbReference type="SUPFAM" id="SSF103473">
    <property type="entry name" value="MFS general substrate transporter"/>
    <property type="match status" value="1"/>
</dbReference>
<evidence type="ECO:0000256" key="5">
    <source>
        <dbReference type="ARBA" id="ARBA00023136"/>
    </source>
</evidence>
<feature type="transmembrane region" description="Helical" evidence="6">
    <location>
        <begin position="277"/>
        <end position="295"/>
    </location>
</feature>
<feature type="transmembrane region" description="Helical" evidence="6">
    <location>
        <begin position="307"/>
        <end position="324"/>
    </location>
</feature>
<feature type="transmembrane region" description="Helical" evidence="6">
    <location>
        <begin position="56"/>
        <end position="78"/>
    </location>
</feature>
<feature type="domain" description="Major facilitator superfamily (MFS) profile" evidence="7">
    <location>
        <begin position="240"/>
        <end position="431"/>
    </location>
</feature>
<name>A0ABV2LVJ0_9FLAO</name>
<comment type="caution">
    <text evidence="8">The sequence shown here is derived from an EMBL/GenBank/DDBJ whole genome shotgun (WGS) entry which is preliminary data.</text>
</comment>
<dbReference type="InterPro" id="IPR050495">
    <property type="entry name" value="ATG22/LtaA_families"/>
</dbReference>
<evidence type="ECO:0000256" key="2">
    <source>
        <dbReference type="ARBA" id="ARBA00022448"/>
    </source>
</evidence>
<dbReference type="InterPro" id="IPR024671">
    <property type="entry name" value="Atg22-like"/>
</dbReference>
<dbReference type="Pfam" id="PF11700">
    <property type="entry name" value="ATG22"/>
    <property type="match status" value="1"/>
</dbReference>
<evidence type="ECO:0000259" key="7">
    <source>
        <dbReference type="PROSITE" id="PS50850"/>
    </source>
</evidence>
<keyword evidence="2" id="KW-0813">Transport</keyword>
<evidence type="ECO:0000256" key="3">
    <source>
        <dbReference type="ARBA" id="ARBA00022692"/>
    </source>
</evidence>
<feature type="transmembrane region" description="Helical" evidence="6">
    <location>
        <begin position="15"/>
        <end position="36"/>
    </location>
</feature>
<proteinExistence type="predicted"/>
<feature type="transmembrane region" description="Helical" evidence="6">
    <location>
        <begin position="90"/>
        <end position="108"/>
    </location>
</feature>
<organism evidence="8 9">
    <name type="scientific">Moheibacter stercoris</name>
    <dbReference type="NCBI Taxonomy" id="1628251"/>
    <lineage>
        <taxon>Bacteria</taxon>
        <taxon>Pseudomonadati</taxon>
        <taxon>Bacteroidota</taxon>
        <taxon>Flavobacteriia</taxon>
        <taxon>Flavobacteriales</taxon>
        <taxon>Weeksellaceae</taxon>
        <taxon>Moheibacter</taxon>
    </lineage>
</organism>
<feature type="transmembrane region" description="Helical" evidence="6">
    <location>
        <begin position="243"/>
        <end position="265"/>
    </location>
</feature>
<evidence type="ECO:0000313" key="9">
    <source>
        <dbReference type="Proteomes" id="UP001549146"/>
    </source>
</evidence>
<comment type="subcellular location">
    <subcellularLocation>
        <location evidence="1">Endomembrane system</location>
        <topology evidence="1">Multi-pass membrane protein</topology>
    </subcellularLocation>
</comment>